<evidence type="ECO:0000256" key="1">
    <source>
        <dbReference type="SAM" id="MobiDB-lite"/>
    </source>
</evidence>
<dbReference type="Proteomes" id="UP000326565">
    <property type="component" value="Unassembled WGS sequence"/>
</dbReference>
<dbReference type="OrthoDB" id="10506718at2759"/>
<name>A0A5N5X2T9_9EURO</name>
<protein>
    <submittedName>
        <fullName evidence="2">Uncharacterized protein</fullName>
    </submittedName>
</protein>
<organism evidence="2 3">
    <name type="scientific">Aspergillus leporis</name>
    <dbReference type="NCBI Taxonomy" id="41062"/>
    <lineage>
        <taxon>Eukaryota</taxon>
        <taxon>Fungi</taxon>
        <taxon>Dikarya</taxon>
        <taxon>Ascomycota</taxon>
        <taxon>Pezizomycotina</taxon>
        <taxon>Eurotiomycetes</taxon>
        <taxon>Eurotiomycetidae</taxon>
        <taxon>Eurotiales</taxon>
        <taxon>Aspergillaceae</taxon>
        <taxon>Aspergillus</taxon>
        <taxon>Aspergillus subgen. Circumdati</taxon>
    </lineage>
</organism>
<proteinExistence type="predicted"/>
<feature type="compositionally biased region" description="Basic and acidic residues" evidence="1">
    <location>
        <begin position="1"/>
        <end position="14"/>
    </location>
</feature>
<dbReference type="EMBL" id="ML732212">
    <property type="protein sequence ID" value="KAB8074317.1"/>
    <property type="molecule type" value="Genomic_DNA"/>
</dbReference>
<sequence length="257" mass="30074">MTDRDGLTLRDTKRSLPTIPNKPSSEAPVLYKRPEWIDQKIAEFTSRTNWWEDHQFIVHFKRDKLKTPLYARDLECLNKWNFTSPGADIVRDAALYESGQRDDYDVFEKLYGVRTCDWSGHYDRLDFWELAVLLEDHANVVASTRYRCTARFHESYAEYVAALKAAAPFDYWFCYWDWVRLGPYYDLENPDDTEGTGDTSNISEGYENWGALGSDSGSNESCMRPKIKKLMEAFCAFKRACIEELSQDTEFPDRPWI</sequence>
<accession>A0A5N5X2T9</accession>
<feature type="region of interest" description="Disordered" evidence="1">
    <location>
        <begin position="1"/>
        <end position="26"/>
    </location>
</feature>
<evidence type="ECO:0000313" key="3">
    <source>
        <dbReference type="Proteomes" id="UP000326565"/>
    </source>
</evidence>
<evidence type="ECO:0000313" key="2">
    <source>
        <dbReference type="EMBL" id="KAB8074317.1"/>
    </source>
</evidence>
<reference evidence="2 3" key="1">
    <citation type="submission" date="2019-04" db="EMBL/GenBank/DDBJ databases">
        <title>Friends and foes A comparative genomics study of 23 Aspergillus species from section Flavi.</title>
        <authorList>
            <consortium name="DOE Joint Genome Institute"/>
            <person name="Kjaerbolling I."/>
            <person name="Vesth T."/>
            <person name="Frisvad J.C."/>
            <person name="Nybo J.L."/>
            <person name="Theobald S."/>
            <person name="Kildgaard S."/>
            <person name="Isbrandt T."/>
            <person name="Kuo A."/>
            <person name="Sato A."/>
            <person name="Lyhne E.K."/>
            <person name="Kogle M.E."/>
            <person name="Wiebenga A."/>
            <person name="Kun R.S."/>
            <person name="Lubbers R.J."/>
            <person name="Makela M.R."/>
            <person name="Barry K."/>
            <person name="Chovatia M."/>
            <person name="Clum A."/>
            <person name="Daum C."/>
            <person name="Haridas S."/>
            <person name="He G."/>
            <person name="LaButti K."/>
            <person name="Lipzen A."/>
            <person name="Mondo S."/>
            <person name="Riley R."/>
            <person name="Salamov A."/>
            <person name="Simmons B.A."/>
            <person name="Magnuson J.K."/>
            <person name="Henrissat B."/>
            <person name="Mortensen U.H."/>
            <person name="Larsen T.O."/>
            <person name="Devries R.P."/>
            <person name="Grigoriev I.V."/>
            <person name="Machida M."/>
            <person name="Baker S.E."/>
            <person name="Andersen M.R."/>
        </authorList>
    </citation>
    <scope>NUCLEOTIDE SEQUENCE [LARGE SCALE GENOMIC DNA]</scope>
    <source>
        <strain evidence="2 3">CBS 151.66</strain>
    </source>
</reference>
<keyword evidence="3" id="KW-1185">Reference proteome</keyword>
<gene>
    <name evidence="2" type="ORF">BDV29DRAFT_156797</name>
</gene>
<dbReference type="AlphaFoldDB" id="A0A5N5X2T9"/>